<keyword evidence="6" id="KW-0256">Endoplasmic reticulum</keyword>
<dbReference type="PANTHER" id="PTHR13190:SF1">
    <property type="entry name" value="AUTOPHAGY-RELATED 2, ISOFORM A"/>
    <property type="match status" value="1"/>
</dbReference>
<evidence type="ECO:0000256" key="7">
    <source>
        <dbReference type="ARBA" id="ARBA00023006"/>
    </source>
</evidence>
<accession>A0ABQ5EE03</accession>
<evidence type="ECO:0000256" key="10">
    <source>
        <dbReference type="ARBA" id="ARBA00024479"/>
    </source>
</evidence>
<dbReference type="PANTHER" id="PTHR13190">
    <property type="entry name" value="AUTOPHAGY-RELATED 2, ISOFORM A"/>
    <property type="match status" value="1"/>
</dbReference>
<reference evidence="12" key="1">
    <citation type="journal article" date="2022" name="Int. J. Mol. Sci.">
        <title>Draft Genome of Tanacetum Coccineum: Genomic Comparison of Closely Related Tanacetum-Family Plants.</title>
        <authorList>
            <person name="Yamashiro T."/>
            <person name="Shiraishi A."/>
            <person name="Nakayama K."/>
            <person name="Satake H."/>
        </authorList>
    </citation>
    <scope>NUCLEOTIDE SEQUENCE</scope>
</reference>
<comment type="catalytic activity">
    <reaction evidence="10">
        <text>a 1,2-diacyl-sn-glycero-3-phospho-L-serine(in) = a 1,2-diacyl-sn-glycero-3-phospho-L-serine(out)</text>
        <dbReference type="Rhea" id="RHEA:38663"/>
        <dbReference type="ChEBI" id="CHEBI:57262"/>
    </reaction>
</comment>
<protein>
    <recommendedName>
        <fullName evidence="4">Autophagy-related protein 2</fullName>
    </recommendedName>
</protein>
<dbReference type="Proteomes" id="UP001151760">
    <property type="component" value="Unassembled WGS sequence"/>
</dbReference>
<evidence type="ECO:0000256" key="1">
    <source>
        <dbReference type="ARBA" id="ARBA00004406"/>
    </source>
</evidence>
<keyword evidence="8" id="KW-0445">Lipid transport</keyword>
<keyword evidence="9" id="KW-0472">Membrane</keyword>
<proteinExistence type="inferred from homology"/>
<comment type="similarity">
    <text evidence="3">Belongs to the ATG2 family.</text>
</comment>
<dbReference type="InterPro" id="IPR026849">
    <property type="entry name" value="ATG2"/>
</dbReference>
<evidence type="ECO:0000256" key="9">
    <source>
        <dbReference type="ARBA" id="ARBA00023136"/>
    </source>
</evidence>
<keyword evidence="5" id="KW-0813">Transport</keyword>
<evidence type="ECO:0000256" key="11">
    <source>
        <dbReference type="ARBA" id="ARBA00024615"/>
    </source>
</evidence>
<dbReference type="EMBL" id="BQNB010016213">
    <property type="protein sequence ID" value="GJT49149.1"/>
    <property type="molecule type" value="Genomic_DNA"/>
</dbReference>
<comment type="subcellular location">
    <subcellularLocation>
        <location evidence="1">Endoplasmic reticulum membrane</location>
        <topology evidence="1">Peripheral membrane protein</topology>
    </subcellularLocation>
    <subcellularLocation>
        <location evidence="2">Preautophagosomal structure membrane</location>
        <topology evidence="2">Peripheral membrane protein</topology>
    </subcellularLocation>
</comment>
<reference evidence="12" key="2">
    <citation type="submission" date="2022-01" db="EMBL/GenBank/DDBJ databases">
        <authorList>
            <person name="Yamashiro T."/>
            <person name="Shiraishi A."/>
            <person name="Satake H."/>
            <person name="Nakayama K."/>
        </authorList>
    </citation>
    <scope>NUCLEOTIDE SEQUENCE</scope>
</reference>
<gene>
    <name evidence="12" type="ORF">Tco_0975306</name>
</gene>
<sequence length="124" mass="14132">MIDADVKNAEINYESLQESRNSRSQSAPSASVNTERVTLLSFVLAQKTRQPVEQGVELKLKHVQAVGVYGWSSVCETIFDEWFEDISQNQDFLRSRFQCTYSVVIVEEWGFFRTDSDGTAKPKT</sequence>
<comment type="catalytic activity">
    <reaction evidence="11">
        <text>a 1,2-diacyl-sn-glycero-3-phosphoethanolamine(in) = a 1,2-diacyl-sn-glycero-3-phosphoethanolamine(out)</text>
        <dbReference type="Rhea" id="RHEA:38895"/>
        <dbReference type="ChEBI" id="CHEBI:64612"/>
    </reaction>
</comment>
<evidence type="ECO:0000256" key="5">
    <source>
        <dbReference type="ARBA" id="ARBA00022448"/>
    </source>
</evidence>
<keyword evidence="13" id="KW-1185">Reference proteome</keyword>
<evidence type="ECO:0000256" key="6">
    <source>
        <dbReference type="ARBA" id="ARBA00022824"/>
    </source>
</evidence>
<evidence type="ECO:0000313" key="13">
    <source>
        <dbReference type="Proteomes" id="UP001151760"/>
    </source>
</evidence>
<evidence type="ECO:0000256" key="8">
    <source>
        <dbReference type="ARBA" id="ARBA00023055"/>
    </source>
</evidence>
<keyword evidence="7" id="KW-0072">Autophagy</keyword>
<organism evidence="12 13">
    <name type="scientific">Tanacetum coccineum</name>
    <dbReference type="NCBI Taxonomy" id="301880"/>
    <lineage>
        <taxon>Eukaryota</taxon>
        <taxon>Viridiplantae</taxon>
        <taxon>Streptophyta</taxon>
        <taxon>Embryophyta</taxon>
        <taxon>Tracheophyta</taxon>
        <taxon>Spermatophyta</taxon>
        <taxon>Magnoliopsida</taxon>
        <taxon>eudicotyledons</taxon>
        <taxon>Gunneridae</taxon>
        <taxon>Pentapetalae</taxon>
        <taxon>asterids</taxon>
        <taxon>campanulids</taxon>
        <taxon>Asterales</taxon>
        <taxon>Asteraceae</taxon>
        <taxon>Asteroideae</taxon>
        <taxon>Anthemideae</taxon>
        <taxon>Anthemidinae</taxon>
        <taxon>Tanacetum</taxon>
    </lineage>
</organism>
<name>A0ABQ5EE03_9ASTR</name>
<evidence type="ECO:0000313" key="12">
    <source>
        <dbReference type="EMBL" id="GJT49149.1"/>
    </source>
</evidence>
<evidence type="ECO:0000256" key="2">
    <source>
        <dbReference type="ARBA" id="ARBA00004623"/>
    </source>
</evidence>
<comment type="caution">
    <text evidence="12">The sequence shown here is derived from an EMBL/GenBank/DDBJ whole genome shotgun (WGS) entry which is preliminary data.</text>
</comment>
<evidence type="ECO:0000256" key="4">
    <source>
        <dbReference type="ARBA" id="ARBA00018070"/>
    </source>
</evidence>
<evidence type="ECO:0000256" key="3">
    <source>
        <dbReference type="ARBA" id="ARBA00009714"/>
    </source>
</evidence>